<gene>
    <name evidence="1" type="ORF">K402DRAFT_36008</name>
</gene>
<sequence>MVFVSGGALSSLAKSMEKPEAEGCGRWAIRRRRGIKAVSCRLSPPIRSIRQSRVSLGGVEVGRWRNRTESRETFPSRNKNLCWSSVCKQPWHWEWDGRLISRDSWRQRTRTSREIATSTKPECGARMILTALDVVASSPWMRSSAPTTTTSWFRNKLTREPVAALHCACTHANHKTLLLGHAVAAKLPSAPNLLPLGAHHRSSAIMQ</sequence>
<proteinExistence type="predicted"/>
<reference evidence="1" key="1">
    <citation type="journal article" date="2020" name="Stud. Mycol.">
        <title>101 Dothideomycetes genomes: a test case for predicting lifestyles and emergence of pathogens.</title>
        <authorList>
            <person name="Haridas S."/>
            <person name="Albert R."/>
            <person name="Binder M."/>
            <person name="Bloem J."/>
            <person name="Labutti K."/>
            <person name="Salamov A."/>
            <person name="Andreopoulos B."/>
            <person name="Baker S."/>
            <person name="Barry K."/>
            <person name="Bills G."/>
            <person name="Bluhm B."/>
            <person name="Cannon C."/>
            <person name="Castanera R."/>
            <person name="Culley D."/>
            <person name="Daum C."/>
            <person name="Ezra D."/>
            <person name="Gonzalez J."/>
            <person name="Henrissat B."/>
            <person name="Kuo A."/>
            <person name="Liang C."/>
            <person name="Lipzen A."/>
            <person name="Lutzoni F."/>
            <person name="Magnuson J."/>
            <person name="Mondo S."/>
            <person name="Nolan M."/>
            <person name="Ohm R."/>
            <person name="Pangilinan J."/>
            <person name="Park H.-J."/>
            <person name="Ramirez L."/>
            <person name="Alfaro M."/>
            <person name="Sun H."/>
            <person name="Tritt A."/>
            <person name="Yoshinaga Y."/>
            <person name="Zwiers L.-H."/>
            <person name="Turgeon B."/>
            <person name="Goodwin S."/>
            <person name="Spatafora J."/>
            <person name="Crous P."/>
            <person name="Grigoriev I."/>
        </authorList>
    </citation>
    <scope>NUCLEOTIDE SEQUENCE</scope>
    <source>
        <strain evidence="1">CBS 113979</strain>
    </source>
</reference>
<organism evidence="1 2">
    <name type="scientific">Aulographum hederae CBS 113979</name>
    <dbReference type="NCBI Taxonomy" id="1176131"/>
    <lineage>
        <taxon>Eukaryota</taxon>
        <taxon>Fungi</taxon>
        <taxon>Dikarya</taxon>
        <taxon>Ascomycota</taxon>
        <taxon>Pezizomycotina</taxon>
        <taxon>Dothideomycetes</taxon>
        <taxon>Pleosporomycetidae</taxon>
        <taxon>Aulographales</taxon>
        <taxon>Aulographaceae</taxon>
    </lineage>
</organism>
<dbReference type="Proteomes" id="UP000800041">
    <property type="component" value="Unassembled WGS sequence"/>
</dbReference>
<name>A0A6G1H3T8_9PEZI</name>
<accession>A0A6G1H3T8</accession>
<protein>
    <submittedName>
        <fullName evidence="1">Uncharacterized protein</fullName>
    </submittedName>
</protein>
<evidence type="ECO:0000313" key="2">
    <source>
        <dbReference type="Proteomes" id="UP000800041"/>
    </source>
</evidence>
<dbReference type="EMBL" id="ML977150">
    <property type="protein sequence ID" value="KAF1987893.1"/>
    <property type="molecule type" value="Genomic_DNA"/>
</dbReference>
<keyword evidence="2" id="KW-1185">Reference proteome</keyword>
<evidence type="ECO:0000313" key="1">
    <source>
        <dbReference type="EMBL" id="KAF1987893.1"/>
    </source>
</evidence>
<dbReference type="AlphaFoldDB" id="A0A6G1H3T8"/>